<dbReference type="InterPro" id="IPR011990">
    <property type="entry name" value="TPR-like_helical_dom_sf"/>
</dbReference>
<dbReference type="PROSITE" id="PS51294">
    <property type="entry name" value="HTH_MYB"/>
    <property type="match status" value="1"/>
</dbReference>
<evidence type="ECO:0000259" key="8">
    <source>
        <dbReference type="PROSITE" id="PS51294"/>
    </source>
</evidence>
<keyword evidence="4" id="KW-0804">Transcription</keyword>
<dbReference type="Proteomes" id="UP000239649">
    <property type="component" value="Unassembled WGS sequence"/>
</dbReference>
<dbReference type="InterPro" id="IPR055217">
    <property type="entry name" value="TPR_EMC2"/>
</dbReference>
<accession>A0A2P6VLR6</accession>
<name>A0A2P6VLR6_9CHLO</name>
<evidence type="ECO:0000313" key="10">
    <source>
        <dbReference type="Proteomes" id="UP000239649"/>
    </source>
</evidence>
<feature type="region of interest" description="Disordered" evidence="7">
    <location>
        <begin position="322"/>
        <end position="356"/>
    </location>
</feature>
<dbReference type="SUPFAM" id="SSF48452">
    <property type="entry name" value="TPR-like"/>
    <property type="match status" value="1"/>
</dbReference>
<gene>
    <name evidence="9" type="ORF">C2E20_1843</name>
</gene>
<keyword evidence="2" id="KW-0802">TPR repeat</keyword>
<evidence type="ECO:0000256" key="3">
    <source>
        <dbReference type="ARBA" id="ARBA00023015"/>
    </source>
</evidence>
<dbReference type="PANTHER" id="PTHR12760">
    <property type="entry name" value="TETRATRICOPEPTIDE REPEAT PROTEIN"/>
    <property type="match status" value="1"/>
</dbReference>
<evidence type="ECO:0000256" key="5">
    <source>
        <dbReference type="ARBA" id="ARBA00023242"/>
    </source>
</evidence>
<feature type="region of interest" description="Disordered" evidence="7">
    <location>
        <begin position="390"/>
        <end position="427"/>
    </location>
</feature>
<dbReference type="Gene3D" id="1.10.10.60">
    <property type="entry name" value="Homeodomain-like"/>
    <property type="match status" value="1"/>
</dbReference>
<dbReference type="NCBIfam" id="TIGR01557">
    <property type="entry name" value="myb_SHAQKYF"/>
    <property type="match status" value="1"/>
</dbReference>
<keyword evidence="6" id="KW-0175">Coiled coil</keyword>
<feature type="region of interest" description="Disordered" evidence="7">
    <location>
        <begin position="733"/>
        <end position="840"/>
    </location>
</feature>
<feature type="compositionally biased region" description="Low complexity" evidence="7">
    <location>
        <begin position="322"/>
        <end position="341"/>
    </location>
</feature>
<keyword evidence="5" id="KW-0539">Nucleus</keyword>
<evidence type="ECO:0000256" key="7">
    <source>
        <dbReference type="SAM" id="MobiDB-lite"/>
    </source>
</evidence>
<dbReference type="Pfam" id="PF22890">
    <property type="entry name" value="TPR_EMC2"/>
    <property type="match status" value="1"/>
</dbReference>
<dbReference type="InterPro" id="IPR039856">
    <property type="entry name" value="EMC2-like"/>
</dbReference>
<dbReference type="SUPFAM" id="SSF46689">
    <property type="entry name" value="Homeodomain-like"/>
    <property type="match status" value="1"/>
</dbReference>
<protein>
    <submittedName>
        <fullName evidence="9">ER membrane complex subunit 2</fullName>
    </submittedName>
</protein>
<comment type="caution">
    <text evidence="9">The sequence shown here is derived from an EMBL/GenBank/DDBJ whole genome shotgun (WGS) entry which is preliminary data.</text>
</comment>
<dbReference type="EMBL" id="LHPF02000003">
    <property type="protein sequence ID" value="PSC75033.1"/>
    <property type="molecule type" value="Genomic_DNA"/>
</dbReference>
<dbReference type="AlphaFoldDB" id="A0A2P6VLR6"/>
<feature type="compositionally biased region" description="Gly residues" evidence="7">
    <location>
        <begin position="391"/>
        <end position="409"/>
    </location>
</feature>
<dbReference type="InterPro" id="IPR001005">
    <property type="entry name" value="SANT/Myb"/>
</dbReference>
<evidence type="ECO:0000256" key="6">
    <source>
        <dbReference type="SAM" id="Coils"/>
    </source>
</evidence>
<dbReference type="FunFam" id="1.10.10.60:FF:000007">
    <property type="entry name" value="Two-component response regulator"/>
    <property type="match status" value="1"/>
</dbReference>
<feature type="domain" description="HTH myb-type" evidence="8">
    <location>
        <begin position="690"/>
        <end position="742"/>
    </location>
</feature>
<feature type="compositionally biased region" description="Low complexity" evidence="7">
    <location>
        <begin position="812"/>
        <end position="822"/>
    </location>
</feature>
<evidence type="ECO:0000256" key="2">
    <source>
        <dbReference type="ARBA" id="ARBA00022803"/>
    </source>
</evidence>
<dbReference type="Gene3D" id="1.25.40.10">
    <property type="entry name" value="Tetratricopeptide repeat domain"/>
    <property type="match status" value="1"/>
</dbReference>
<keyword evidence="10" id="KW-1185">Reference proteome</keyword>
<dbReference type="GO" id="GO:0003677">
    <property type="term" value="F:DNA binding"/>
    <property type="evidence" value="ECO:0007669"/>
    <property type="project" value="InterPro"/>
</dbReference>
<sequence length="840" mass="88087">MAASNSQTLAALRRKLAAAGEHPPAQAMRDYLQQVRELRVRETELVVRYGTELLDRHARSLEPDELWELHEQVALAAMEAGCKDLALRLVKNVHSRFPSGSRGSRLTGTYFELLGSYADAEALYKKELESDPMNAMMLKRMAALRRGQGDLPGAAELLKAYLAGQGATDWLAWEEAADVYLSIQMYQQAAFCLEELLLHQPADQARHLLYADTLYTLGSAANWRTARRHYSGVIEMTRGASMRALYGVCACAAQLAGVRRGGGGDGDGGELARAAAEALQRQYAVHCPSKLPLMPQMGGEVQSQGLLPAAFAAFPAAGAVTSQQQQQQARQQQRGAANGAAEGPSVKAEPGGGASLQAPSALRRQASGLPPVSFSGLLGEQQAVATAALAAGGGGGGSGPPANEGGLGSGPSDRPMSSNGQQQQGGAMPHIRYDFAQAQQDQAAMVNQYAQQQHHHAAALFAAQQQAYQQQQQAAAAFQQQQQAFQQQQQQQQQQAAAQQQQREQQQQAQQQAAAQAQAQQQAQQQAQAQQAQAQQAQGGGANAGGAAGAAAAAAAFYQQQHQAAAAAAGYGPYGGPNPYAPGGWPMYAAQYGQQFGQQPYGQYGGFYPPYGGQMQYPGMGMFPGAGQQPGGGAGMGGMPLPPLPTPGGSNVGGGGLLPVPSPPQEVQQSDGGMHIDDDPCAIKKARLIWTPALHRRFLEAVEKVGGVDRALPKAVMKEMGVAGLTRENVASHLQKHRMRLKKEEDEEGGVGSGHHTPPGSGRAAPRARHEGAHHDAHHDAHHADADMVDGAAAGPNDGGGGDGRKPRPRRAAAAANDNLALPPAPSELSDGRTAEGAGM</sequence>
<evidence type="ECO:0000313" key="9">
    <source>
        <dbReference type="EMBL" id="PSC75033.1"/>
    </source>
</evidence>
<organism evidence="9 10">
    <name type="scientific">Micractinium conductrix</name>
    <dbReference type="NCBI Taxonomy" id="554055"/>
    <lineage>
        <taxon>Eukaryota</taxon>
        <taxon>Viridiplantae</taxon>
        <taxon>Chlorophyta</taxon>
        <taxon>core chlorophytes</taxon>
        <taxon>Trebouxiophyceae</taxon>
        <taxon>Chlorellales</taxon>
        <taxon>Chlorellaceae</taxon>
        <taxon>Chlorella clade</taxon>
        <taxon>Micractinium</taxon>
    </lineage>
</organism>
<keyword evidence="3" id="KW-0805">Transcription regulation</keyword>
<feature type="compositionally biased region" description="Polar residues" evidence="7">
    <location>
        <begin position="415"/>
        <end position="425"/>
    </location>
</feature>
<dbReference type="OrthoDB" id="124397at2759"/>
<dbReference type="Pfam" id="PF00249">
    <property type="entry name" value="Myb_DNA-binding"/>
    <property type="match status" value="1"/>
</dbReference>
<dbReference type="STRING" id="554055.A0A2P6VLR6"/>
<proteinExistence type="predicted"/>
<dbReference type="InterPro" id="IPR009057">
    <property type="entry name" value="Homeodomain-like_sf"/>
</dbReference>
<keyword evidence="1" id="KW-0677">Repeat</keyword>
<dbReference type="InterPro" id="IPR017930">
    <property type="entry name" value="Myb_dom"/>
</dbReference>
<feature type="coiled-coil region" evidence="6">
    <location>
        <begin position="468"/>
        <end position="537"/>
    </location>
</feature>
<dbReference type="InterPro" id="IPR006447">
    <property type="entry name" value="Myb_dom_plants"/>
</dbReference>
<evidence type="ECO:0000256" key="1">
    <source>
        <dbReference type="ARBA" id="ARBA00022737"/>
    </source>
</evidence>
<feature type="compositionally biased region" description="Basic and acidic residues" evidence="7">
    <location>
        <begin position="768"/>
        <end position="786"/>
    </location>
</feature>
<evidence type="ECO:0000256" key="4">
    <source>
        <dbReference type="ARBA" id="ARBA00023163"/>
    </source>
</evidence>
<reference evidence="9 10" key="1">
    <citation type="journal article" date="2018" name="Plant J.">
        <title>Genome sequences of Chlorella sorokiniana UTEX 1602 and Micractinium conductrix SAG 241.80: implications to maltose excretion by a green alga.</title>
        <authorList>
            <person name="Arriola M.B."/>
            <person name="Velmurugan N."/>
            <person name="Zhang Y."/>
            <person name="Plunkett M.H."/>
            <person name="Hondzo H."/>
            <person name="Barney B.M."/>
        </authorList>
    </citation>
    <scope>NUCLEOTIDE SEQUENCE [LARGE SCALE GENOMIC DNA]</scope>
    <source>
        <strain evidence="9 10">SAG 241.80</strain>
    </source>
</reference>